<dbReference type="InterPro" id="IPR001851">
    <property type="entry name" value="ABC_transp_permease"/>
</dbReference>
<evidence type="ECO:0000256" key="8">
    <source>
        <dbReference type="SAM" id="Phobius"/>
    </source>
</evidence>
<feature type="transmembrane region" description="Helical" evidence="8">
    <location>
        <begin position="87"/>
        <end position="111"/>
    </location>
</feature>
<evidence type="ECO:0000256" key="1">
    <source>
        <dbReference type="ARBA" id="ARBA00004651"/>
    </source>
</evidence>
<comment type="subcellular location">
    <subcellularLocation>
        <location evidence="1">Cell membrane</location>
        <topology evidence="1">Multi-pass membrane protein</topology>
    </subcellularLocation>
</comment>
<accession>A0A4Q7M844</accession>
<evidence type="ECO:0000256" key="7">
    <source>
        <dbReference type="ARBA" id="ARBA00023136"/>
    </source>
</evidence>
<dbReference type="Pfam" id="PF02653">
    <property type="entry name" value="BPD_transp_2"/>
    <property type="match status" value="1"/>
</dbReference>
<dbReference type="InterPro" id="IPR037294">
    <property type="entry name" value="ABC_BtuC-like"/>
</dbReference>
<keyword evidence="2" id="KW-0813">Transport</keyword>
<dbReference type="CDD" id="cd06579">
    <property type="entry name" value="TM_PBP1_transp_AraH_like"/>
    <property type="match status" value="1"/>
</dbReference>
<dbReference type="EMBL" id="SGXA01000007">
    <property type="protein sequence ID" value="RZS63944.1"/>
    <property type="molecule type" value="Genomic_DNA"/>
</dbReference>
<name>A0A4Q7M844_9BACT</name>
<protein>
    <submittedName>
        <fullName evidence="9">Monosaccharide ABC transporter membrane protein (CUT2 family)</fullName>
    </submittedName>
</protein>
<keyword evidence="6 8" id="KW-1133">Transmembrane helix</keyword>
<organism evidence="9 10">
    <name type="scientific">Pseudobacter ginsenosidimutans</name>
    <dbReference type="NCBI Taxonomy" id="661488"/>
    <lineage>
        <taxon>Bacteria</taxon>
        <taxon>Pseudomonadati</taxon>
        <taxon>Bacteroidota</taxon>
        <taxon>Chitinophagia</taxon>
        <taxon>Chitinophagales</taxon>
        <taxon>Chitinophagaceae</taxon>
        <taxon>Pseudobacter</taxon>
    </lineage>
</organism>
<feature type="transmembrane region" description="Helical" evidence="8">
    <location>
        <begin position="240"/>
        <end position="257"/>
    </location>
</feature>
<dbReference type="GO" id="GO:0005886">
    <property type="term" value="C:plasma membrane"/>
    <property type="evidence" value="ECO:0007669"/>
    <property type="project" value="UniProtKB-SubCell"/>
</dbReference>
<feature type="transmembrane region" description="Helical" evidence="8">
    <location>
        <begin position="48"/>
        <end position="81"/>
    </location>
</feature>
<keyword evidence="10" id="KW-1185">Reference proteome</keyword>
<keyword evidence="7 8" id="KW-0472">Membrane</keyword>
<proteinExistence type="predicted"/>
<feature type="transmembrane region" description="Helical" evidence="8">
    <location>
        <begin position="289"/>
        <end position="308"/>
    </location>
</feature>
<dbReference type="RefSeq" id="WP_130544515.1">
    <property type="nucleotide sequence ID" value="NZ_CP042431.1"/>
</dbReference>
<evidence type="ECO:0000313" key="9">
    <source>
        <dbReference type="EMBL" id="RZS63944.1"/>
    </source>
</evidence>
<dbReference type="OrthoDB" id="9784538at2"/>
<evidence type="ECO:0000256" key="3">
    <source>
        <dbReference type="ARBA" id="ARBA00022475"/>
    </source>
</evidence>
<evidence type="ECO:0000256" key="5">
    <source>
        <dbReference type="ARBA" id="ARBA00022692"/>
    </source>
</evidence>
<evidence type="ECO:0000256" key="4">
    <source>
        <dbReference type="ARBA" id="ARBA00022519"/>
    </source>
</evidence>
<reference evidence="9 10" key="1">
    <citation type="submission" date="2019-02" db="EMBL/GenBank/DDBJ databases">
        <title>Genomic Encyclopedia of Type Strains, Phase IV (KMG-IV): sequencing the most valuable type-strain genomes for metagenomic binning, comparative biology and taxonomic classification.</title>
        <authorList>
            <person name="Goeker M."/>
        </authorList>
    </citation>
    <scope>NUCLEOTIDE SEQUENCE [LARGE SCALE GENOMIC DNA]</scope>
    <source>
        <strain evidence="9 10">DSM 18116</strain>
    </source>
</reference>
<dbReference type="PANTHER" id="PTHR32196">
    <property type="entry name" value="ABC TRANSPORTER PERMEASE PROTEIN YPHD-RELATED-RELATED"/>
    <property type="match status" value="1"/>
</dbReference>
<feature type="transmembrane region" description="Helical" evidence="8">
    <location>
        <begin position="161"/>
        <end position="179"/>
    </location>
</feature>
<sequence>MKLNIKRWLIENNTLIIFVLMVIFSAIISDSFFTANNISNLLRQTAPVGLISFGMLLVILTGGIDLSVGSVVAAIGVSFALLSHQVYFPWALLFSVLIGAGVGMISGYLVAYQRVAPFIATLAMMTVVRGTGYLISKGSPITVGEYSKSILSFGSGDFLGIPWSAIVLLIVFALVYLLLKYNAFGRMLIAIGSNEEAVRLSGISVSKYKFWVYVIIAVFSAIAALLMVSRTGVGTPNIGVGMELDVIAVVVIGGASLSGGKGSVVNTLLGAFILAMIGNVMNLLDVASYLQQVIKGVIILMAVIAQRYQKN</sequence>
<dbReference type="PANTHER" id="PTHR32196:SF21">
    <property type="entry name" value="ABC TRANSPORTER PERMEASE PROTEIN YPHD-RELATED"/>
    <property type="match status" value="1"/>
</dbReference>
<feature type="transmembrane region" description="Helical" evidence="8">
    <location>
        <begin position="210"/>
        <end position="228"/>
    </location>
</feature>
<evidence type="ECO:0000313" key="10">
    <source>
        <dbReference type="Proteomes" id="UP000293874"/>
    </source>
</evidence>
<feature type="transmembrane region" description="Helical" evidence="8">
    <location>
        <begin position="264"/>
        <end position="283"/>
    </location>
</feature>
<dbReference type="SUPFAM" id="SSF81345">
    <property type="entry name" value="ABC transporter involved in vitamin B12 uptake, BtuC"/>
    <property type="match status" value="1"/>
</dbReference>
<comment type="caution">
    <text evidence="9">The sequence shown here is derived from an EMBL/GenBank/DDBJ whole genome shotgun (WGS) entry which is preliminary data.</text>
</comment>
<keyword evidence="4" id="KW-0997">Cell inner membrane</keyword>
<keyword evidence="3" id="KW-1003">Cell membrane</keyword>
<evidence type="ECO:0000256" key="6">
    <source>
        <dbReference type="ARBA" id="ARBA00022989"/>
    </source>
</evidence>
<dbReference type="Proteomes" id="UP000293874">
    <property type="component" value="Unassembled WGS sequence"/>
</dbReference>
<dbReference type="GO" id="GO:0022857">
    <property type="term" value="F:transmembrane transporter activity"/>
    <property type="evidence" value="ECO:0007669"/>
    <property type="project" value="InterPro"/>
</dbReference>
<feature type="transmembrane region" description="Helical" evidence="8">
    <location>
        <begin position="15"/>
        <end position="36"/>
    </location>
</feature>
<dbReference type="AlphaFoldDB" id="A0A4Q7M844"/>
<gene>
    <name evidence="9" type="ORF">EV199_6044</name>
</gene>
<evidence type="ECO:0000256" key="2">
    <source>
        <dbReference type="ARBA" id="ARBA00022448"/>
    </source>
</evidence>
<keyword evidence="5 8" id="KW-0812">Transmembrane</keyword>